<dbReference type="EMBL" id="DTFV01000059">
    <property type="protein sequence ID" value="HGI30521.1"/>
    <property type="molecule type" value="Genomic_DNA"/>
</dbReference>
<dbReference type="GO" id="GO:0005975">
    <property type="term" value="P:carbohydrate metabolic process"/>
    <property type="evidence" value="ECO:0007669"/>
    <property type="project" value="InterPro"/>
</dbReference>
<protein>
    <submittedName>
        <fullName evidence="1">Glycosyltransferase</fullName>
    </submittedName>
</protein>
<dbReference type="InterPro" id="IPR008928">
    <property type="entry name" value="6-hairpin_glycosidase_sf"/>
</dbReference>
<dbReference type="AlphaFoldDB" id="A0A7V4DDS4"/>
<dbReference type="SUPFAM" id="SSF48208">
    <property type="entry name" value="Six-hairpin glycosidases"/>
    <property type="match status" value="2"/>
</dbReference>
<organism evidence="1">
    <name type="scientific">Candidatus Caldatribacterium californiense</name>
    <dbReference type="NCBI Taxonomy" id="1454726"/>
    <lineage>
        <taxon>Bacteria</taxon>
        <taxon>Pseudomonadati</taxon>
        <taxon>Atribacterota</taxon>
        <taxon>Atribacteria</taxon>
        <taxon>Atribacterales</taxon>
        <taxon>Candidatus Caldatribacteriaceae</taxon>
        <taxon>Candidatus Caldatribacterium</taxon>
    </lineage>
</organism>
<reference evidence="1" key="1">
    <citation type="journal article" date="2020" name="mSystems">
        <title>Genome- and Community-Level Interaction Insights into Carbon Utilization and Element Cycling Functions of Hydrothermarchaeota in Hydrothermal Sediment.</title>
        <authorList>
            <person name="Zhou Z."/>
            <person name="Liu Y."/>
            <person name="Xu W."/>
            <person name="Pan J."/>
            <person name="Luo Z.H."/>
            <person name="Li M."/>
        </authorList>
    </citation>
    <scope>NUCLEOTIDE SEQUENCE [LARGE SCALE GENOMIC DNA]</scope>
    <source>
        <strain evidence="1">SpSt-747</strain>
    </source>
</reference>
<comment type="caution">
    <text evidence="1">The sequence shown here is derived from an EMBL/GenBank/DDBJ whole genome shotgun (WGS) entry which is preliminary data.</text>
</comment>
<gene>
    <name evidence="1" type="ORF">ENV30_04330</name>
</gene>
<dbReference type="GO" id="GO:0016740">
    <property type="term" value="F:transferase activity"/>
    <property type="evidence" value="ECO:0007669"/>
    <property type="project" value="UniProtKB-KW"/>
</dbReference>
<name>A0A7V4DDS4_9BACT</name>
<sequence>MLSLRTRKKTLALRLDYLAALTDHFGIYQHAVFSVPDLRHGYTTDDVARALLVTIRHFELFGNPWVLQLARRYLSFLQWAQRPDGLFHNLFAIDCKPLDEVGSEDCQGRAFWALSALSASRCFPRELREPARRMLERLTPHLFSLHHPRPMGFLLEGLRELAPEGAIPGVELSITECASIFGEKVLRRYREHSEPLWRWFDEALTWGNALLPLALFTAYELTEDQRFLKAARESFEFLSSQVFVDGMFVPIGNRGWYRKGGRRALFDQQPIEAFWMLVTSLRASKFYDRERNRRRALLSLEWFLGRNVHRVSLYDEATGSCADGLTPSGLNENRGAESTIACLLSLLFAYKTGLLRVKAP</sequence>
<proteinExistence type="predicted"/>
<keyword evidence="1" id="KW-0808">Transferase</keyword>
<evidence type="ECO:0000313" key="1">
    <source>
        <dbReference type="EMBL" id="HGI30521.1"/>
    </source>
</evidence>
<accession>A0A7V4DDS4</accession>
<dbReference type="Gene3D" id="1.50.10.20">
    <property type="match status" value="1"/>
</dbReference>